<evidence type="ECO:0008006" key="3">
    <source>
        <dbReference type="Google" id="ProtNLM"/>
    </source>
</evidence>
<proteinExistence type="predicted"/>
<dbReference type="Proteomes" id="UP000649114">
    <property type="component" value="Unassembled WGS sequence"/>
</dbReference>
<accession>A0AAN6BK61</accession>
<name>A0AAN6BK61_ASPLE</name>
<evidence type="ECO:0000313" key="2">
    <source>
        <dbReference type="Proteomes" id="UP000649114"/>
    </source>
</evidence>
<comment type="caution">
    <text evidence="1">The sequence shown here is derived from an EMBL/GenBank/DDBJ whole genome shotgun (WGS) entry which is preliminary data.</text>
</comment>
<dbReference type="EMBL" id="JAAAPU010000196">
    <property type="protein sequence ID" value="KAF4200487.1"/>
    <property type="molecule type" value="Genomic_DNA"/>
</dbReference>
<organism evidence="1 2">
    <name type="scientific">Aspergillus lentulus</name>
    <dbReference type="NCBI Taxonomy" id="293939"/>
    <lineage>
        <taxon>Eukaryota</taxon>
        <taxon>Fungi</taxon>
        <taxon>Dikarya</taxon>
        <taxon>Ascomycota</taxon>
        <taxon>Pezizomycotina</taxon>
        <taxon>Eurotiomycetes</taxon>
        <taxon>Eurotiomycetidae</taxon>
        <taxon>Eurotiales</taxon>
        <taxon>Aspergillaceae</taxon>
        <taxon>Aspergillus</taxon>
        <taxon>Aspergillus subgen. Fumigati</taxon>
    </lineage>
</organism>
<dbReference type="AlphaFoldDB" id="A0AAN6BK61"/>
<sequence length="95" mass="10400">MALAIPAEVCELVISHILTPDDFYWAPSRILPYTLEPDVRACLISLRLVSRTFCTSASPQLFRHIVALAHSSTASNCTVAGSLITERVFMIPPVS</sequence>
<reference evidence="1" key="1">
    <citation type="journal article" date="2020" name="bioRxiv">
        <title>Genomic and phenotypic heterogeneity of clinical isolates of the human pathogens Aspergillus fumigatus, Aspergillus lentulus and Aspergillus fumigatiaffinis.</title>
        <authorList>
            <person name="dos Santos R.A.C."/>
            <person name="Steenwyk J.L."/>
            <person name="Rivero-Menendez O."/>
            <person name="Mead M.E."/>
            <person name="Silva L.P."/>
            <person name="Bastos R.W."/>
            <person name="Alastruey-Izquierdo A."/>
            <person name="Goldman G.H."/>
            <person name="Rokas A."/>
        </authorList>
    </citation>
    <scope>NUCLEOTIDE SEQUENCE</scope>
    <source>
        <strain evidence="1">CNM-CM8927</strain>
    </source>
</reference>
<reference evidence="1" key="2">
    <citation type="submission" date="2020-04" db="EMBL/GenBank/DDBJ databases">
        <authorList>
            <person name="Santos R.A.C."/>
            <person name="Steenwyk J.L."/>
            <person name="Rivero-Menendez O."/>
            <person name="Mead M.E."/>
            <person name="Silva L.P."/>
            <person name="Bastos R.W."/>
            <person name="Alastruey-Izquierdo A."/>
            <person name="Goldman G.H."/>
            <person name="Rokas A."/>
        </authorList>
    </citation>
    <scope>NUCLEOTIDE SEQUENCE</scope>
    <source>
        <strain evidence="1">CNM-CM8927</strain>
    </source>
</reference>
<protein>
    <recommendedName>
        <fullName evidence="3">F-box domain-containing protein</fullName>
    </recommendedName>
</protein>
<gene>
    <name evidence="1" type="ORF">CNMCM8927_003027</name>
</gene>
<evidence type="ECO:0000313" key="1">
    <source>
        <dbReference type="EMBL" id="KAF4200487.1"/>
    </source>
</evidence>